<dbReference type="PANTHER" id="PTHR21719:SF1">
    <property type="entry name" value="FI06402P-RELATED"/>
    <property type="match status" value="1"/>
</dbReference>
<feature type="chain" id="PRO_5046726368" description="Platelet-derived growth factor (PDGF) family profile domain-containing protein" evidence="2">
    <location>
        <begin position="18"/>
        <end position="404"/>
    </location>
</feature>
<dbReference type="Proteomes" id="UP001652661">
    <property type="component" value="Chromosome 2L"/>
</dbReference>
<name>A0ABM3C6E3_DROKI</name>
<feature type="region of interest" description="Disordered" evidence="1">
    <location>
        <begin position="44"/>
        <end position="75"/>
    </location>
</feature>
<accession>A0ABM3C6E3</accession>
<evidence type="ECO:0000313" key="4">
    <source>
        <dbReference type="RefSeq" id="XP_041631885.1"/>
    </source>
</evidence>
<feature type="compositionally biased region" description="Polar residues" evidence="1">
    <location>
        <begin position="44"/>
        <end position="54"/>
    </location>
</feature>
<evidence type="ECO:0000256" key="2">
    <source>
        <dbReference type="SAM" id="SignalP"/>
    </source>
</evidence>
<reference evidence="3" key="1">
    <citation type="submission" date="2025-05" db="UniProtKB">
        <authorList>
            <consortium name="RefSeq"/>
        </authorList>
    </citation>
    <scope>NUCLEOTIDE SEQUENCE [LARGE SCALE GENOMIC DNA]</scope>
    <source>
        <strain evidence="3">14028-0561.14</strain>
    </source>
</reference>
<dbReference type="RefSeq" id="XP_041631885.1">
    <property type="nucleotide sequence ID" value="XM_041775951.2"/>
</dbReference>
<dbReference type="SUPFAM" id="SSF57501">
    <property type="entry name" value="Cystine-knot cytokines"/>
    <property type="match status" value="1"/>
</dbReference>
<sequence>MNLRILLLMISMNTILAYSTWPIRTSSALDTHNNHLDVRNSTLFVPRSTSHPPTHNNHNNEEDEEDYDYGEDQEDHEPTNVALLFHKRVPRHPGNQAVSRLQSPSRRLSFNVNAPWQQNDNDNHLNWHSNADENEGDDGYQSDQAQPGELTARKLQQVGTQEGVLEYRKYHTNLQELNQMAREHRAFVQREGRCRVPKPQVIYMTKETNTVYSPRATILHQCSDTVGCCDPGFTCKMKRNETVNLVFSVHVNNKSMARIVPMLNHTECGCVKVEIRRKRSTACRCPKHFIDFSWPVSQLEEEEEQQKQQAEQRCRCDCHLSDDTCKRLKNGEEGFSVMERRRIQSGDSSPPFCNYGPYDMKNGRCPRPGYQNQNQNQYRNPNSNPNLSYYQPGHFQSRRLHGKS</sequence>
<proteinExistence type="predicted"/>
<dbReference type="InterPro" id="IPR029034">
    <property type="entry name" value="Cystine-knot_cytokine"/>
</dbReference>
<feature type="compositionally biased region" description="Low complexity" evidence="1">
    <location>
        <begin position="366"/>
        <end position="386"/>
    </location>
</feature>
<dbReference type="PANTHER" id="PTHR21719">
    <property type="entry name" value="FI06402P-RELATED"/>
    <property type="match status" value="1"/>
</dbReference>
<feature type="signal peptide" evidence="2">
    <location>
        <begin position="1"/>
        <end position="17"/>
    </location>
</feature>
<reference evidence="4" key="2">
    <citation type="submission" date="2025-08" db="UniProtKB">
        <authorList>
            <consortium name="RefSeq"/>
        </authorList>
    </citation>
    <scope>IDENTIFICATION</scope>
    <source>
        <strain evidence="4">14028-0561.14</strain>
        <tissue evidence="4">Whole fly</tissue>
    </source>
</reference>
<evidence type="ECO:0008006" key="5">
    <source>
        <dbReference type="Google" id="ProtNLM"/>
    </source>
</evidence>
<keyword evidence="2" id="KW-0732">Signal</keyword>
<feature type="region of interest" description="Disordered" evidence="1">
    <location>
        <begin position="114"/>
        <end position="145"/>
    </location>
</feature>
<dbReference type="GeneID" id="108072826"/>
<evidence type="ECO:0000313" key="3">
    <source>
        <dbReference type="Proteomes" id="UP001652661"/>
    </source>
</evidence>
<feature type="compositionally biased region" description="Acidic residues" evidence="1">
    <location>
        <begin position="61"/>
        <end position="75"/>
    </location>
</feature>
<keyword evidence="3" id="KW-1185">Reference proteome</keyword>
<gene>
    <name evidence="4" type="primary">LOC108072826</name>
</gene>
<dbReference type="Gene3D" id="2.10.90.10">
    <property type="entry name" value="Cystine-knot cytokines"/>
    <property type="match status" value="1"/>
</dbReference>
<protein>
    <recommendedName>
        <fullName evidence="5">Platelet-derived growth factor (PDGF) family profile domain-containing protein</fullName>
    </recommendedName>
</protein>
<evidence type="ECO:0000256" key="1">
    <source>
        <dbReference type="SAM" id="MobiDB-lite"/>
    </source>
</evidence>
<feature type="compositionally biased region" description="Polar residues" evidence="1">
    <location>
        <begin position="114"/>
        <end position="129"/>
    </location>
</feature>
<organism evidence="3 4">
    <name type="scientific">Drosophila kikkawai</name>
    <name type="common">Fruit fly</name>
    <dbReference type="NCBI Taxonomy" id="30033"/>
    <lineage>
        <taxon>Eukaryota</taxon>
        <taxon>Metazoa</taxon>
        <taxon>Ecdysozoa</taxon>
        <taxon>Arthropoda</taxon>
        <taxon>Hexapoda</taxon>
        <taxon>Insecta</taxon>
        <taxon>Pterygota</taxon>
        <taxon>Neoptera</taxon>
        <taxon>Endopterygota</taxon>
        <taxon>Diptera</taxon>
        <taxon>Brachycera</taxon>
        <taxon>Muscomorpha</taxon>
        <taxon>Ephydroidea</taxon>
        <taxon>Drosophilidae</taxon>
        <taxon>Drosophila</taxon>
        <taxon>Sophophora</taxon>
    </lineage>
</organism>
<feature type="region of interest" description="Disordered" evidence="1">
    <location>
        <begin position="363"/>
        <end position="404"/>
    </location>
</feature>